<dbReference type="InterPro" id="IPR010640">
    <property type="entry name" value="Low_temperature_requirement_A"/>
</dbReference>
<gene>
    <name evidence="2" type="ORF">B7463_g10553</name>
</gene>
<dbReference type="STRING" id="5539.A0A3E2GXE4"/>
<feature type="non-terminal residue" evidence="2">
    <location>
        <position position="1"/>
    </location>
</feature>
<dbReference type="OMA" id="HWFSKSH"/>
<dbReference type="PANTHER" id="PTHR42101">
    <property type="entry name" value="CHROMOSOME 16, WHOLE GENOME SHOTGUN SEQUENCE"/>
    <property type="match status" value="1"/>
</dbReference>
<feature type="transmembrane region" description="Helical" evidence="1">
    <location>
        <begin position="486"/>
        <end position="507"/>
    </location>
</feature>
<evidence type="ECO:0000313" key="3">
    <source>
        <dbReference type="Proteomes" id="UP000258309"/>
    </source>
</evidence>
<feature type="transmembrane region" description="Helical" evidence="1">
    <location>
        <begin position="265"/>
        <end position="286"/>
    </location>
</feature>
<feature type="transmembrane region" description="Helical" evidence="1">
    <location>
        <begin position="76"/>
        <end position="96"/>
    </location>
</feature>
<name>A0A3E2GXE4_SCYLI</name>
<keyword evidence="3" id="KW-1185">Reference proteome</keyword>
<feature type="transmembrane region" description="Helical" evidence="1">
    <location>
        <begin position="171"/>
        <end position="194"/>
    </location>
</feature>
<evidence type="ECO:0000313" key="2">
    <source>
        <dbReference type="EMBL" id="RFU25789.1"/>
    </source>
</evidence>
<keyword evidence="1" id="KW-0812">Transmembrane</keyword>
<keyword evidence="1" id="KW-0472">Membrane</keyword>
<protein>
    <submittedName>
        <fullName evidence="2">Uncharacterized protein</fullName>
    </submittedName>
</protein>
<evidence type="ECO:0000256" key="1">
    <source>
        <dbReference type="SAM" id="Phobius"/>
    </source>
</evidence>
<proteinExistence type="predicted"/>
<accession>A0A3E2GXE4</accession>
<feature type="transmembrane region" description="Helical" evidence="1">
    <location>
        <begin position="449"/>
        <end position="474"/>
    </location>
</feature>
<keyword evidence="1" id="KW-1133">Transmembrane helix</keyword>
<sequence>MSYHRVPLWQSPLGAPKKGANADEAPIDTHDETLFDNPQFEHYEQTSNIQLFFDLFFVANLTTFTSQHEINSLDKLGSYIGFFCILWFTWCQVTLYDVRFATDSVIERVAHACHFGVMIGLATVGPQFDPNSRNWNSFQQLSLILMASRFVLLAQYGFTLVFTWKYKKTRVPLAIVMASLFIAAVIYLGLSFAFSTENTIQAYIGWYIVSVCEVGINIAVAGKWQIVSFDDTHLVERMTSLTLIVLGEGVIGLTGRIALIEKYDFSFTSAGIGTIVSSLLIIYLVYQLYFDNIQMEQFGAVRQQIWAFLHFPFHMALVLLMEGINQFVIWRHIIEALNRIFGPIDSLPDDGTTVSQYFNLLNQTAYDTLEVYWPQNNDTGIVDEILTSLDNLNPASNATGNISPDMAVESAETVVLELFKIVLEDFGFEAPGDVEGLDPLGQISAYYEVFTLVFGYFFTCAGIVLIGIAILSWLSMTKEKRIWQYYIGIGGNFVLGVVTCLLSTMLLTAAADNLGESPWTLPLLVFILVIALLLNHVPVIHIRKHVQDNHE</sequence>
<dbReference type="PANTHER" id="PTHR42101:SF1">
    <property type="entry name" value="LOW TEMPERATURE REQUIREMENT A"/>
    <property type="match status" value="1"/>
</dbReference>
<reference evidence="2 3" key="1">
    <citation type="submission" date="2018-05" db="EMBL/GenBank/DDBJ databases">
        <title>Draft genome sequence of Scytalidium lignicola DSM 105466, a ubiquitous saprotrophic fungus.</title>
        <authorList>
            <person name="Buettner E."/>
            <person name="Gebauer A.M."/>
            <person name="Hofrichter M."/>
            <person name="Liers C."/>
            <person name="Kellner H."/>
        </authorList>
    </citation>
    <scope>NUCLEOTIDE SEQUENCE [LARGE SCALE GENOMIC DNA]</scope>
    <source>
        <strain evidence="2 3">DSM 105466</strain>
    </source>
</reference>
<feature type="transmembrane region" description="Helical" evidence="1">
    <location>
        <begin position="241"/>
        <end position="259"/>
    </location>
</feature>
<organism evidence="2 3">
    <name type="scientific">Scytalidium lignicola</name>
    <name type="common">Hyphomycete</name>
    <dbReference type="NCBI Taxonomy" id="5539"/>
    <lineage>
        <taxon>Eukaryota</taxon>
        <taxon>Fungi</taxon>
        <taxon>Dikarya</taxon>
        <taxon>Ascomycota</taxon>
        <taxon>Pezizomycotina</taxon>
        <taxon>Leotiomycetes</taxon>
        <taxon>Leotiomycetes incertae sedis</taxon>
        <taxon>Scytalidium</taxon>
    </lineage>
</organism>
<feature type="transmembrane region" description="Helical" evidence="1">
    <location>
        <begin position="140"/>
        <end position="164"/>
    </location>
</feature>
<dbReference type="Proteomes" id="UP000258309">
    <property type="component" value="Unassembled WGS sequence"/>
</dbReference>
<comment type="caution">
    <text evidence="2">The sequence shown here is derived from an EMBL/GenBank/DDBJ whole genome shotgun (WGS) entry which is preliminary data.</text>
</comment>
<feature type="transmembrane region" description="Helical" evidence="1">
    <location>
        <begin position="108"/>
        <end position="128"/>
    </location>
</feature>
<feature type="transmembrane region" description="Helical" evidence="1">
    <location>
        <begin position="200"/>
        <end position="220"/>
    </location>
</feature>
<dbReference type="OrthoDB" id="3177213at2759"/>
<dbReference type="EMBL" id="NCSJ02000304">
    <property type="protein sequence ID" value="RFU25789.1"/>
    <property type="molecule type" value="Genomic_DNA"/>
</dbReference>
<feature type="transmembrane region" description="Helical" evidence="1">
    <location>
        <begin position="307"/>
        <end position="329"/>
    </location>
</feature>
<feature type="non-terminal residue" evidence="2">
    <location>
        <position position="551"/>
    </location>
</feature>
<dbReference type="AlphaFoldDB" id="A0A3E2GXE4"/>
<dbReference type="Pfam" id="PF06772">
    <property type="entry name" value="LtrA"/>
    <property type="match status" value="1"/>
</dbReference>
<feature type="transmembrane region" description="Helical" evidence="1">
    <location>
        <begin position="519"/>
        <end position="537"/>
    </location>
</feature>